<protein>
    <submittedName>
        <fullName evidence="2">Uncharacterized protein</fullName>
    </submittedName>
</protein>
<feature type="compositionally biased region" description="Low complexity" evidence="1">
    <location>
        <begin position="96"/>
        <end position="114"/>
    </location>
</feature>
<sequence>MNIVPCPPPHFVKMQKIYNENKLPSQKDIIRKMSIKCSSKRTLARKPFSSIDGNSVHSISSLKKSDSKLSKSNRSSSSLSLASQSSLASGNENNNSDASTTETAESKTSSSVESLPLEKTSYKKETCDDYEYSRFKASDVSSIFRRSPSKLVMSDDMDMMVLRRAAPIHEELDKEITARQGDSVVVHLMNTHRVPDFDIMPLFCPEESCKDSTENPTKIDSHLTKNIFREAPNKKFLTEEMEMMLELKIANAIDEEDSGSESEFSV</sequence>
<dbReference type="EMBL" id="HBIO01008141">
    <property type="protein sequence ID" value="CAE0461349.1"/>
    <property type="molecule type" value="Transcribed_RNA"/>
</dbReference>
<proteinExistence type="predicted"/>
<evidence type="ECO:0000256" key="1">
    <source>
        <dbReference type="SAM" id="MobiDB-lite"/>
    </source>
</evidence>
<organism evidence="2">
    <name type="scientific">Chaetoceros debilis</name>
    <dbReference type="NCBI Taxonomy" id="122233"/>
    <lineage>
        <taxon>Eukaryota</taxon>
        <taxon>Sar</taxon>
        <taxon>Stramenopiles</taxon>
        <taxon>Ochrophyta</taxon>
        <taxon>Bacillariophyta</taxon>
        <taxon>Coscinodiscophyceae</taxon>
        <taxon>Chaetocerotophycidae</taxon>
        <taxon>Chaetocerotales</taxon>
        <taxon>Chaetocerotaceae</taxon>
        <taxon>Chaetoceros</taxon>
    </lineage>
</organism>
<name>A0A7S3Q013_9STRA</name>
<reference evidence="2" key="1">
    <citation type="submission" date="2021-01" db="EMBL/GenBank/DDBJ databases">
        <authorList>
            <person name="Corre E."/>
            <person name="Pelletier E."/>
            <person name="Niang G."/>
            <person name="Scheremetjew M."/>
            <person name="Finn R."/>
            <person name="Kale V."/>
            <person name="Holt S."/>
            <person name="Cochrane G."/>
            <person name="Meng A."/>
            <person name="Brown T."/>
            <person name="Cohen L."/>
        </authorList>
    </citation>
    <scope>NUCLEOTIDE SEQUENCE</scope>
    <source>
        <strain evidence="2">MM31A-1</strain>
    </source>
</reference>
<evidence type="ECO:0000313" key="2">
    <source>
        <dbReference type="EMBL" id="CAE0461349.1"/>
    </source>
</evidence>
<feature type="region of interest" description="Disordered" evidence="1">
    <location>
        <begin position="48"/>
        <end position="115"/>
    </location>
</feature>
<dbReference type="AlphaFoldDB" id="A0A7S3Q013"/>
<accession>A0A7S3Q013</accession>
<gene>
    <name evidence="2" type="ORF">CDEB00056_LOCUS6190</name>
</gene>
<feature type="compositionally biased region" description="Low complexity" evidence="1">
    <location>
        <begin position="70"/>
        <end position="89"/>
    </location>
</feature>